<dbReference type="PANTHER" id="PTHR45632">
    <property type="entry name" value="LD33804P"/>
    <property type="match status" value="1"/>
</dbReference>
<dbReference type="STRING" id="6526.A0A2C9LXE7"/>
<dbReference type="PANTHER" id="PTHR45632:SF3">
    <property type="entry name" value="KELCH-LIKE PROTEIN 32"/>
    <property type="match status" value="1"/>
</dbReference>
<dbReference type="KEGG" id="bgt:106050454"/>
<dbReference type="InterPro" id="IPR011705">
    <property type="entry name" value="BACK"/>
</dbReference>
<evidence type="ECO:0000256" key="1">
    <source>
        <dbReference type="ARBA" id="ARBA00022441"/>
    </source>
</evidence>
<proteinExistence type="predicted"/>
<dbReference type="PROSITE" id="PS50097">
    <property type="entry name" value="BTB"/>
    <property type="match status" value="1"/>
</dbReference>
<feature type="domain" description="BTB" evidence="3">
    <location>
        <begin position="30"/>
        <end position="97"/>
    </location>
</feature>
<dbReference type="Gene3D" id="1.25.40.420">
    <property type="match status" value="1"/>
</dbReference>
<dbReference type="Pfam" id="PF07707">
    <property type="entry name" value="BACK"/>
    <property type="match status" value="1"/>
</dbReference>
<dbReference type="AlphaFoldDB" id="A0A2C9LXE7"/>
<evidence type="ECO:0000313" key="5">
    <source>
        <dbReference type="Proteomes" id="UP000076420"/>
    </source>
</evidence>
<dbReference type="InterPro" id="IPR000210">
    <property type="entry name" value="BTB/POZ_dom"/>
</dbReference>
<dbReference type="RefSeq" id="XP_013060881.2">
    <property type="nucleotide sequence ID" value="XM_013205427.2"/>
</dbReference>
<dbReference type="OrthoDB" id="6359943at2759"/>
<dbReference type="Pfam" id="PF00651">
    <property type="entry name" value="BTB"/>
    <property type="match status" value="1"/>
</dbReference>
<evidence type="ECO:0000313" key="4">
    <source>
        <dbReference type="EnsemblMetazoa" id="BGLB036100-PA"/>
    </source>
</evidence>
<dbReference type="SMART" id="SM00875">
    <property type="entry name" value="BACK"/>
    <property type="match status" value="1"/>
</dbReference>
<name>A0A2C9LXE7_BIOGL</name>
<dbReference type="Gene3D" id="3.30.710.10">
    <property type="entry name" value="Potassium Channel Kv1.1, Chain A"/>
    <property type="match status" value="1"/>
</dbReference>
<dbReference type="Proteomes" id="UP000076420">
    <property type="component" value="Unassembled WGS sequence"/>
</dbReference>
<evidence type="ECO:0000256" key="2">
    <source>
        <dbReference type="ARBA" id="ARBA00022737"/>
    </source>
</evidence>
<keyword evidence="1" id="KW-0880">Kelch repeat</keyword>
<evidence type="ECO:0000259" key="3">
    <source>
        <dbReference type="PROSITE" id="PS50097"/>
    </source>
</evidence>
<sequence>MSTGEDIPRKKISQGIVQSIGHYWQKHQHEDFQVNVEGESIKVHSFMLASCSEFFRNLLNSNMKEKQEMKVDLPNISSTTFRLILKTLYTGCELLTKYNVLEVWSAVHQLQIHFLMQHCEDFIVDNVTVETVSAYKKQAEIFQCRRFSDRVFPFLCENFMAFRKTEFFQQLDLKELTKLIKSDQLDVRSEDFVLYSIYDWVSYGEKATPKVQKMDENALANNLVAKAEGANANSDKISHVINNELKSKEEDQRPLLSKDNQCNERALHLHKLIKSSRYLLASEDCLKNLLTKTLTQKNTQISDILSEALAFKSSGKFNGFWPKAAIHRDSSTLEHVGVMCGSLIGMYSFKKDKWFSHLIGGLQRNAQVINLNGRLFGLKRNEDATELVHYFNSNWVSMLTLNVKIHLVLPHDKSIYIFSSENVITKYLIASEVTTSEPYILETEHFSHTIGNAKYAMSFHNHILVFESVKNNRVDSTAVHSWNLQSNVWTRVANLDFSADKMTSFSDEHFSYVLDKAGNLFRVDEAEAVQFSFIEQIWDFRVDMKGVVLFRKCLYVCGEDRGEGEYFQVIEGVYTSLTFVKKPHFGPCFVPFLMNSSLPTYPIDDIY</sequence>
<dbReference type="SUPFAM" id="SSF54695">
    <property type="entry name" value="POZ domain"/>
    <property type="match status" value="1"/>
</dbReference>
<dbReference type="InterPro" id="IPR011333">
    <property type="entry name" value="SKP1/BTB/POZ_sf"/>
</dbReference>
<dbReference type="SMART" id="SM00225">
    <property type="entry name" value="BTB"/>
    <property type="match status" value="1"/>
</dbReference>
<dbReference type="VEuPathDB" id="VectorBase:BGLAX_043934"/>
<dbReference type="VEuPathDB" id="VectorBase:BGLB036100"/>
<accession>A0A2C9LXE7</accession>
<reference evidence="4" key="1">
    <citation type="submission" date="2020-05" db="UniProtKB">
        <authorList>
            <consortium name="EnsemblMetazoa"/>
        </authorList>
    </citation>
    <scope>IDENTIFICATION</scope>
    <source>
        <strain evidence="4">BB02</strain>
    </source>
</reference>
<organism evidence="4 5">
    <name type="scientific">Biomphalaria glabrata</name>
    <name type="common">Bloodfluke planorb</name>
    <name type="synonym">Freshwater snail</name>
    <dbReference type="NCBI Taxonomy" id="6526"/>
    <lineage>
        <taxon>Eukaryota</taxon>
        <taxon>Metazoa</taxon>
        <taxon>Spiralia</taxon>
        <taxon>Lophotrochozoa</taxon>
        <taxon>Mollusca</taxon>
        <taxon>Gastropoda</taxon>
        <taxon>Heterobranchia</taxon>
        <taxon>Euthyneura</taxon>
        <taxon>Panpulmonata</taxon>
        <taxon>Hygrophila</taxon>
        <taxon>Lymnaeoidea</taxon>
        <taxon>Planorbidae</taxon>
        <taxon>Biomphalaria</taxon>
    </lineage>
</organism>
<keyword evidence="2" id="KW-0677">Repeat</keyword>
<dbReference type="EnsemblMetazoa" id="BGLB036100-RA">
    <property type="protein sequence ID" value="BGLB036100-PA"/>
    <property type="gene ID" value="BGLB036100"/>
</dbReference>
<gene>
    <name evidence="4" type="primary">106050454</name>
</gene>
<dbReference type="CDD" id="cd18186">
    <property type="entry name" value="BTB_POZ_ZBTB_KLHL-like"/>
    <property type="match status" value="1"/>
</dbReference>
<protein>
    <recommendedName>
        <fullName evidence="3">BTB domain-containing protein</fullName>
    </recommendedName>
</protein>